<feature type="domain" description="O-methyltransferase dimerisation" evidence="5">
    <location>
        <begin position="419"/>
        <end position="508"/>
    </location>
</feature>
<reference evidence="6 7" key="1">
    <citation type="journal article" date="2019" name="Sci. Rep.">
        <title>A high-quality genome of Eragrostis curvula grass provides insights into Poaceae evolution and supports new strategies to enhance forage quality.</title>
        <authorList>
            <person name="Carballo J."/>
            <person name="Santos B.A.C.M."/>
            <person name="Zappacosta D."/>
            <person name="Garbus I."/>
            <person name="Selva J.P."/>
            <person name="Gallo C.A."/>
            <person name="Diaz A."/>
            <person name="Albertini E."/>
            <person name="Caccamo M."/>
            <person name="Echenique V."/>
        </authorList>
    </citation>
    <scope>NUCLEOTIDE SEQUENCE [LARGE SCALE GENOMIC DNA]</scope>
    <source>
        <strain evidence="7">cv. Victoria</strain>
        <tissue evidence="6">Leaf</tissue>
    </source>
</reference>
<dbReference type="Gene3D" id="3.40.50.150">
    <property type="entry name" value="Vaccinia Virus protein VP39"/>
    <property type="match status" value="3"/>
</dbReference>
<evidence type="ECO:0000259" key="5">
    <source>
        <dbReference type="Pfam" id="PF08100"/>
    </source>
</evidence>
<dbReference type="GO" id="GO:0008757">
    <property type="term" value="F:S-adenosylmethionine-dependent methyltransferase activity"/>
    <property type="evidence" value="ECO:0007669"/>
    <property type="project" value="UniProtKB-ARBA"/>
</dbReference>
<feature type="domain" description="O-methyltransferase C-terminal" evidence="4">
    <location>
        <begin position="646"/>
        <end position="710"/>
    </location>
</feature>
<dbReference type="Gene3D" id="1.10.10.10">
    <property type="entry name" value="Winged helix-like DNA-binding domain superfamily/Winged helix DNA-binding domain"/>
    <property type="match status" value="2"/>
</dbReference>
<feature type="domain" description="O-methyltransferase C-terminal" evidence="4">
    <location>
        <begin position="150"/>
        <end position="349"/>
    </location>
</feature>
<dbReference type="FunFam" id="3.40.50.150:FF:000057">
    <property type="entry name" value="O-methyltransferase ZRP4"/>
    <property type="match status" value="1"/>
</dbReference>
<name>A0A5J9WS88_9POAL</name>
<evidence type="ECO:0000256" key="3">
    <source>
        <dbReference type="ARBA" id="ARBA00022691"/>
    </source>
</evidence>
<dbReference type="GO" id="GO:0046983">
    <property type="term" value="F:protein dimerization activity"/>
    <property type="evidence" value="ECO:0007669"/>
    <property type="project" value="InterPro"/>
</dbReference>
<dbReference type="GO" id="GO:0008171">
    <property type="term" value="F:O-methyltransferase activity"/>
    <property type="evidence" value="ECO:0007669"/>
    <property type="project" value="InterPro"/>
</dbReference>
<dbReference type="Gramene" id="TVU51099">
    <property type="protein sequence ID" value="TVU51099"/>
    <property type="gene ID" value="EJB05_02506"/>
</dbReference>
<evidence type="ECO:0000313" key="6">
    <source>
        <dbReference type="EMBL" id="TVU51099.1"/>
    </source>
</evidence>
<feature type="domain" description="O-methyltransferase C-terminal" evidence="4">
    <location>
        <begin position="551"/>
        <end position="639"/>
    </location>
</feature>
<dbReference type="SUPFAM" id="SSF46785">
    <property type="entry name" value="Winged helix' DNA-binding domain"/>
    <property type="match status" value="2"/>
</dbReference>
<protein>
    <recommendedName>
        <fullName evidence="8">O-methyltransferase domain-containing protein</fullName>
    </recommendedName>
</protein>
<feature type="domain" description="O-methyltransferase dimerisation" evidence="5">
    <location>
        <begin position="24"/>
        <end position="110"/>
    </location>
</feature>
<dbReference type="InterPro" id="IPR016461">
    <property type="entry name" value="COMT-like"/>
</dbReference>
<dbReference type="EMBL" id="RWGY01000002">
    <property type="protein sequence ID" value="TVU51099.1"/>
    <property type="molecule type" value="Genomic_DNA"/>
</dbReference>
<dbReference type="Pfam" id="PF08100">
    <property type="entry name" value="Dimerisation"/>
    <property type="match status" value="2"/>
</dbReference>
<dbReference type="Proteomes" id="UP000324897">
    <property type="component" value="Chromosome 6"/>
</dbReference>
<evidence type="ECO:0008006" key="8">
    <source>
        <dbReference type="Google" id="ProtNLM"/>
    </source>
</evidence>
<evidence type="ECO:0000256" key="2">
    <source>
        <dbReference type="ARBA" id="ARBA00022679"/>
    </source>
</evidence>
<evidence type="ECO:0000259" key="4">
    <source>
        <dbReference type="Pfam" id="PF00891"/>
    </source>
</evidence>
<dbReference type="OrthoDB" id="676381at2759"/>
<evidence type="ECO:0000313" key="7">
    <source>
        <dbReference type="Proteomes" id="UP000324897"/>
    </source>
</evidence>
<dbReference type="InterPro" id="IPR036388">
    <property type="entry name" value="WH-like_DNA-bd_sf"/>
</dbReference>
<dbReference type="SUPFAM" id="SSF53335">
    <property type="entry name" value="S-adenosyl-L-methionine-dependent methyltransferases"/>
    <property type="match status" value="2"/>
</dbReference>
<dbReference type="InterPro" id="IPR029063">
    <property type="entry name" value="SAM-dependent_MTases_sf"/>
</dbReference>
<keyword evidence="7" id="KW-1185">Reference proteome</keyword>
<dbReference type="FunFam" id="1.10.10.10:FF:000213">
    <property type="entry name" value="Coniferyl alcohol 9-O-methyltransferase"/>
    <property type="match status" value="1"/>
</dbReference>
<keyword evidence="2" id="KW-0808">Transferase</keyword>
<feature type="non-terminal residue" evidence="6">
    <location>
        <position position="1"/>
    </location>
</feature>
<keyword evidence="1" id="KW-0489">Methyltransferase</keyword>
<organism evidence="6 7">
    <name type="scientific">Eragrostis curvula</name>
    <name type="common">weeping love grass</name>
    <dbReference type="NCBI Taxonomy" id="38414"/>
    <lineage>
        <taxon>Eukaryota</taxon>
        <taxon>Viridiplantae</taxon>
        <taxon>Streptophyta</taxon>
        <taxon>Embryophyta</taxon>
        <taxon>Tracheophyta</taxon>
        <taxon>Spermatophyta</taxon>
        <taxon>Magnoliopsida</taxon>
        <taxon>Liliopsida</taxon>
        <taxon>Poales</taxon>
        <taxon>Poaceae</taxon>
        <taxon>PACMAD clade</taxon>
        <taxon>Chloridoideae</taxon>
        <taxon>Eragrostideae</taxon>
        <taxon>Eragrostidinae</taxon>
        <taxon>Eragrostis</taxon>
    </lineage>
</organism>
<dbReference type="PROSITE" id="PS51683">
    <property type="entry name" value="SAM_OMT_II"/>
    <property type="match status" value="2"/>
</dbReference>
<keyword evidence="3" id="KW-0949">S-adenosyl-L-methionine</keyword>
<sequence>MGSQNQPLPPLTSAELLQAQAELWCHKFAYLKSVALHCAIKLGIPNAISRGAASLSELHAVLPVAPSKRPCLSRLMRFLAASGIFRVDDTNPAQGEVIYRLTAVSRLLVDDDDGHASLSPYMGGCLMPSYFMASLRLAEWLETDDCGKTAAETPFMMAHGTDFWGMLGGDAKLGAGFSEAMQSDSRFVAGIVIRECGEVFAGVRSLVDVGGGDGTMAKAIAKAFPHVRCSVLELPQVVHGVPADDDGKVEFVAGDMMEFIPPADALFLKFILHDWSDEDCVTILKRCKEAISARGPNGKVIIIDTVIGSAASKQTFEAQLVMDFAMMVLFTGKEREEEQWSRMFMDAGFTRTMAVIFICKQYGGCDATNSTNSAPRGFLVANQPTVSTSPEQAEHMSSQNKPLPPLTNAELLQAQAELWCHTYGYLKSMALHCAIKLGIPNAISRCGGGGASLSELHATLPVAPSKRPCLSRLMRFLAASGIFRVDDSTPTQGDVRYGLTAVSRLLVDDDDGGHASLSPFTASCVVPSYFMASLRLAEWLETEDGGAAPAAETPFMMAHGTDFWGMAGRNTEFGAIFNEAMGSDSRFITGIVVRECGEVFTGVRSLVDVGGGDGTMAKAIARAFPHVRCSVLELPQIVDGVQADSKRCKEAIPARGPKGKLIIIDMVIGSVASKQTLEAQLLMDLAMMVLVTGKEREEEQWSRMFMDAGFTRYKISPILGPRSLIEVYP</sequence>
<dbReference type="InterPro" id="IPR036390">
    <property type="entry name" value="WH_DNA-bd_sf"/>
</dbReference>
<evidence type="ECO:0000256" key="1">
    <source>
        <dbReference type="ARBA" id="ARBA00022603"/>
    </source>
</evidence>
<dbReference type="GO" id="GO:0032259">
    <property type="term" value="P:methylation"/>
    <property type="evidence" value="ECO:0007669"/>
    <property type="project" value="UniProtKB-KW"/>
</dbReference>
<accession>A0A5J9WS88</accession>
<gene>
    <name evidence="6" type="ORF">EJB05_02506</name>
</gene>
<dbReference type="InterPro" id="IPR001077">
    <property type="entry name" value="COMT_C"/>
</dbReference>
<dbReference type="Pfam" id="PF00891">
    <property type="entry name" value="Methyltransf_2"/>
    <property type="match status" value="3"/>
</dbReference>
<dbReference type="PANTHER" id="PTHR11746">
    <property type="entry name" value="O-METHYLTRANSFERASE"/>
    <property type="match status" value="1"/>
</dbReference>
<dbReference type="AlphaFoldDB" id="A0A5J9WS88"/>
<comment type="caution">
    <text evidence="6">The sequence shown here is derived from an EMBL/GenBank/DDBJ whole genome shotgun (WGS) entry which is preliminary data.</text>
</comment>
<dbReference type="InterPro" id="IPR012967">
    <property type="entry name" value="COMT_dimerisation"/>
</dbReference>
<proteinExistence type="predicted"/>